<keyword evidence="3" id="KW-1185">Reference proteome</keyword>
<proteinExistence type="predicted"/>
<organism evidence="2 3">
    <name type="scientific">Micromonospora aurantiaca</name>
    <name type="common">nom. illeg.</name>
    <dbReference type="NCBI Taxonomy" id="47850"/>
    <lineage>
        <taxon>Bacteria</taxon>
        <taxon>Bacillati</taxon>
        <taxon>Actinomycetota</taxon>
        <taxon>Actinomycetes</taxon>
        <taxon>Micromonosporales</taxon>
        <taxon>Micromonosporaceae</taxon>
        <taxon>Micromonospora</taxon>
    </lineage>
</organism>
<feature type="region of interest" description="Disordered" evidence="1">
    <location>
        <begin position="57"/>
        <end position="78"/>
    </location>
</feature>
<dbReference type="EMBL" id="WAAR01000077">
    <property type="protein sequence ID" value="KAB1110455.1"/>
    <property type="molecule type" value="Genomic_DNA"/>
</dbReference>
<protein>
    <submittedName>
        <fullName evidence="2">Uncharacterized protein</fullName>
    </submittedName>
</protein>
<dbReference type="RefSeq" id="WP_151013608.1">
    <property type="nucleotide sequence ID" value="NZ_JBEXND010000097.1"/>
</dbReference>
<dbReference type="Proteomes" id="UP000471364">
    <property type="component" value="Unassembled WGS sequence"/>
</dbReference>
<comment type="caution">
    <text evidence="2">The sequence shown here is derived from an EMBL/GenBank/DDBJ whole genome shotgun (WGS) entry which is preliminary data.</text>
</comment>
<evidence type="ECO:0000313" key="2">
    <source>
        <dbReference type="EMBL" id="KAB1110455.1"/>
    </source>
</evidence>
<name>A0ABQ6UG54_9ACTN</name>
<accession>A0ABQ6UG54</accession>
<reference evidence="2 3" key="1">
    <citation type="submission" date="2019-09" db="EMBL/GenBank/DDBJ databases">
        <title>High taxonomic diversity of Micromonospora strains isolated from Medicago sativa nodules in different geographical locations.</title>
        <authorList>
            <person name="Martinez-Hidalgo P."/>
            <person name="Flores-Felix J.D."/>
            <person name="Velazquez E."/>
            <person name="Brau L."/>
            <person name="Trujillo M.E."/>
            <person name="Martinez-Molina E."/>
        </authorList>
    </citation>
    <scope>NUCLEOTIDE SEQUENCE [LARGE SCALE GENOMIC DNA]</scope>
    <source>
        <strain evidence="2 3">ALFB5</strain>
    </source>
</reference>
<gene>
    <name evidence="2" type="ORF">F6X54_17755</name>
</gene>
<sequence length="96" mass="10871">MDIIARRDSGHHITKKDPNFGPAVLDTWMEATLPVEKRHKDLAYQAMRGREQNLIDYFGGSKSKGGTSGNPDQGIDDNNELRQTFMHAARRVYGLR</sequence>
<evidence type="ECO:0000256" key="1">
    <source>
        <dbReference type="SAM" id="MobiDB-lite"/>
    </source>
</evidence>
<evidence type="ECO:0000313" key="3">
    <source>
        <dbReference type="Proteomes" id="UP000471364"/>
    </source>
</evidence>